<dbReference type="GeneID" id="30195319"/>
<dbReference type="Proteomes" id="UP000094819">
    <property type="component" value="Unassembled WGS sequence"/>
</dbReference>
<proteinExistence type="predicted"/>
<dbReference type="PROSITE" id="PS50245">
    <property type="entry name" value="CAP_GLY_2"/>
    <property type="match status" value="1"/>
</dbReference>
<dbReference type="PANTHER" id="PTHR18916:SF83">
    <property type="entry name" value="TIP ELONGATION PROTEIN 1"/>
    <property type="match status" value="1"/>
</dbReference>
<dbReference type="AlphaFoldDB" id="A0A1E3IQA8"/>
<sequence>MSIAAYRRYSTATKNKRVITGINVRLDNELRGIKAGIHAFRSTVAREKASQEASRKASIVEASRQRRAPKWVPVVGERVRISSMGYEGTLRFYGATEFKEGVWAGVELEGGFKGKGKNDGNVGGVQYFSCPPNCGIFVTAVKLSQPTTGASHPPLPHAIVHKPPTLYPAAPLPPCLAELPLPDLHLSPQAVPRVPSHQ</sequence>
<dbReference type="SMART" id="SM01052">
    <property type="entry name" value="CAP_GLY"/>
    <property type="match status" value="1"/>
</dbReference>
<dbReference type="Pfam" id="PF01302">
    <property type="entry name" value="CAP_GLY"/>
    <property type="match status" value="1"/>
</dbReference>
<keyword evidence="3" id="KW-1185">Reference proteome</keyword>
<gene>
    <name evidence="2" type="ORF">L198_06107</name>
</gene>
<reference evidence="2 3" key="1">
    <citation type="submission" date="2016-06" db="EMBL/GenBank/DDBJ databases">
        <title>Evolution of pathogenesis and genome organization in the Tremellales.</title>
        <authorList>
            <person name="Cuomo C."/>
            <person name="Litvintseva A."/>
            <person name="Heitman J."/>
            <person name="Chen Y."/>
            <person name="Sun S."/>
            <person name="Springer D."/>
            <person name="Dromer F."/>
            <person name="Young S."/>
            <person name="Zeng Q."/>
            <person name="Chapman S."/>
            <person name="Gujja S."/>
            <person name="Saif S."/>
            <person name="Birren B."/>
        </authorList>
    </citation>
    <scope>NUCLEOTIDE SEQUENCE [LARGE SCALE GENOMIC DNA]</scope>
    <source>
        <strain evidence="2 3">CBS 7118</strain>
    </source>
</reference>
<comment type="caution">
    <text evidence="2">The sequence shown here is derived from an EMBL/GenBank/DDBJ whole genome shotgun (WGS) entry which is preliminary data.</text>
</comment>
<evidence type="ECO:0000313" key="3">
    <source>
        <dbReference type="Proteomes" id="UP000094819"/>
    </source>
</evidence>
<dbReference type="Gene3D" id="2.30.30.190">
    <property type="entry name" value="CAP Gly-rich-like domain"/>
    <property type="match status" value="1"/>
</dbReference>
<evidence type="ECO:0000259" key="1">
    <source>
        <dbReference type="PROSITE" id="PS50245"/>
    </source>
</evidence>
<dbReference type="PANTHER" id="PTHR18916">
    <property type="entry name" value="DYNACTIN 1-RELATED MICROTUBULE-BINDING"/>
    <property type="match status" value="1"/>
</dbReference>
<dbReference type="InterPro" id="IPR000938">
    <property type="entry name" value="CAP-Gly_domain"/>
</dbReference>
<dbReference type="EMBL" id="AWGH01000020">
    <property type="protein sequence ID" value="ODN90790.1"/>
    <property type="molecule type" value="Genomic_DNA"/>
</dbReference>
<evidence type="ECO:0000313" key="2">
    <source>
        <dbReference type="EMBL" id="ODN90790.1"/>
    </source>
</evidence>
<dbReference type="OrthoDB" id="2130750at2759"/>
<dbReference type="SUPFAM" id="SSF74924">
    <property type="entry name" value="Cap-Gly domain"/>
    <property type="match status" value="1"/>
</dbReference>
<protein>
    <recommendedName>
        <fullName evidence="1">CAP-Gly domain-containing protein</fullName>
    </recommendedName>
</protein>
<organism evidence="2 3">
    <name type="scientific">Cryptococcus wingfieldii CBS 7118</name>
    <dbReference type="NCBI Taxonomy" id="1295528"/>
    <lineage>
        <taxon>Eukaryota</taxon>
        <taxon>Fungi</taxon>
        <taxon>Dikarya</taxon>
        <taxon>Basidiomycota</taxon>
        <taxon>Agaricomycotina</taxon>
        <taxon>Tremellomycetes</taxon>
        <taxon>Tremellales</taxon>
        <taxon>Cryptococcaceae</taxon>
        <taxon>Cryptococcus</taxon>
    </lineage>
</organism>
<accession>A0A1E3IQA8</accession>
<name>A0A1E3IQA8_9TREE</name>
<dbReference type="InterPro" id="IPR036859">
    <property type="entry name" value="CAP-Gly_dom_sf"/>
</dbReference>
<feature type="domain" description="CAP-Gly" evidence="1">
    <location>
        <begin position="94"/>
        <end position="139"/>
    </location>
</feature>
<dbReference type="RefSeq" id="XP_019029892.1">
    <property type="nucleotide sequence ID" value="XM_019178173.1"/>
</dbReference>